<proteinExistence type="predicted"/>
<accession>A0AAF0CM75</accession>
<dbReference type="PROSITE" id="PS51352">
    <property type="entry name" value="THIOREDOXIN_2"/>
    <property type="match status" value="1"/>
</dbReference>
<sequence>MSTTVLAETTAEFEQRLADEVGKPGVSVVHFWATWCPNCWREHDNDGWKNFIEANPEVTVIFVSIWGSKENDAAELAKYGLGDQPNLKIMRHPNQARRGADRMVTLLGKEVTWIPTTWVYREGTQRYAINYGEVRFEMLQQMTDDSRPGQW</sequence>
<dbReference type="InterPro" id="IPR012336">
    <property type="entry name" value="Thioredoxin-like_fold"/>
</dbReference>
<dbReference type="InterPro" id="IPR013766">
    <property type="entry name" value="Thioredoxin_domain"/>
</dbReference>
<protein>
    <submittedName>
        <fullName evidence="2">Thioredoxin fold domain-containing protein</fullName>
    </submittedName>
</protein>
<reference evidence="2" key="1">
    <citation type="submission" date="2023-03" db="EMBL/GenBank/DDBJ databases">
        <title>Lomoglobus Profundus gen. nov., sp. nov., a novel member of the phylum Verrucomicrobia, isolated from deep-marine sediment of South China Sea.</title>
        <authorList>
            <person name="Ahmad T."/>
            <person name="Ishaq S.E."/>
            <person name="Wang F."/>
        </authorList>
    </citation>
    <scope>NUCLEOTIDE SEQUENCE</scope>
    <source>
        <strain evidence="2">LMO-M01</strain>
    </source>
</reference>
<evidence type="ECO:0000313" key="2">
    <source>
        <dbReference type="EMBL" id="WED63723.1"/>
    </source>
</evidence>
<dbReference type="RefSeq" id="WP_330929930.1">
    <property type="nucleotide sequence ID" value="NZ_CP119075.1"/>
</dbReference>
<evidence type="ECO:0000313" key="3">
    <source>
        <dbReference type="Proteomes" id="UP001218638"/>
    </source>
</evidence>
<organism evidence="2 3">
    <name type="scientific">Synoicihabitans lomoniglobus</name>
    <dbReference type="NCBI Taxonomy" id="2909285"/>
    <lineage>
        <taxon>Bacteria</taxon>
        <taxon>Pseudomonadati</taxon>
        <taxon>Verrucomicrobiota</taxon>
        <taxon>Opitutia</taxon>
        <taxon>Opitutales</taxon>
        <taxon>Opitutaceae</taxon>
        <taxon>Synoicihabitans</taxon>
    </lineage>
</organism>
<dbReference type="KEGG" id="slom:PXH66_15410"/>
<dbReference type="SUPFAM" id="SSF52833">
    <property type="entry name" value="Thioredoxin-like"/>
    <property type="match status" value="1"/>
</dbReference>
<dbReference type="EMBL" id="CP119075">
    <property type="protein sequence ID" value="WED63723.1"/>
    <property type="molecule type" value="Genomic_DNA"/>
</dbReference>
<evidence type="ECO:0000259" key="1">
    <source>
        <dbReference type="PROSITE" id="PS51352"/>
    </source>
</evidence>
<feature type="domain" description="Thioredoxin" evidence="1">
    <location>
        <begin position="1"/>
        <end position="148"/>
    </location>
</feature>
<dbReference type="InterPro" id="IPR036249">
    <property type="entry name" value="Thioredoxin-like_sf"/>
</dbReference>
<name>A0AAF0CM75_9BACT</name>
<dbReference type="Pfam" id="PF13098">
    <property type="entry name" value="Thioredoxin_2"/>
    <property type="match status" value="1"/>
</dbReference>
<dbReference type="AlphaFoldDB" id="A0AAF0CM75"/>
<keyword evidence="3" id="KW-1185">Reference proteome</keyword>
<dbReference type="Gene3D" id="3.40.30.10">
    <property type="entry name" value="Glutaredoxin"/>
    <property type="match status" value="1"/>
</dbReference>
<dbReference type="Proteomes" id="UP001218638">
    <property type="component" value="Chromosome"/>
</dbReference>
<gene>
    <name evidence="2" type="ORF">PXH66_15410</name>
</gene>